<dbReference type="EMBL" id="CAJNOR010000064">
    <property type="protein sequence ID" value="CAF0780809.1"/>
    <property type="molecule type" value="Genomic_DNA"/>
</dbReference>
<dbReference type="Proteomes" id="UP000663828">
    <property type="component" value="Unassembled WGS sequence"/>
</dbReference>
<evidence type="ECO:0000313" key="4">
    <source>
        <dbReference type="EMBL" id="CAF0780809.1"/>
    </source>
</evidence>
<feature type="region of interest" description="Disordered" evidence="1">
    <location>
        <begin position="582"/>
        <end position="602"/>
    </location>
</feature>
<sequence>MRLIVIIQLLLSIFLSKSTHFYGGTVTWKPMDNTATGSTIPIMFTQSYQFRRSANSANSYDYCNQSIILNQSPKIPNSGQTLACVVTNCANYVPISINEYCTDFSSVRDSSSGQISTIENITAGSSFCVGFQDFSWVSVYSSTLCPGGCFSNYSGGWSIVTCLNLTMRTDGFINTPPVATVISPVKVPINTITNIKIPIIDADGDYLRCRWGKNTSTINECGSICDSLPGGTIDANNCILTFNSTGKVIGTYYAAAMMVEDFSDSSSTTPFSSVPIQFLIQIVSTPICPLKPTIEMNLANCTAVEVGIQFNFALNVTIGCSGTTITDVNTNPPLYMYKGTLTRIGSTTVWTISQTWIPTSDQLGSQVYCAIATDSANIPSDQYCLTFFVVPAGSGLSCPTERTTTTATTLSSTSSTSSTSTTSKTTTTTSTSSVWTTSTTTTTATTITSTQKSTKTSINLWPIIGAVLGFLALCTLCCCCWWCWFLCGGGRRRRRTKQWERATDDYLITKNHHFKTFPSSLLRYFRQPTRISLTEISDRSSFESRVTSTPTAPSPIENINEEPSEKKSANCVSVSYVKRQPEPSFTDLQNKNKSPIDNNNEISKINLEKIKSSTQKSDNELLPSTEKSYSVKVSRVSISSNDVSTSFNGVPTHRISNNSIKSKRLQRSTQSELSSSNKTNSHVTVTKVVRV</sequence>
<feature type="compositionally biased region" description="Polar residues" evidence="1">
    <location>
        <begin position="586"/>
        <end position="602"/>
    </location>
</feature>
<evidence type="ECO:0000256" key="3">
    <source>
        <dbReference type="SAM" id="SignalP"/>
    </source>
</evidence>
<dbReference type="AlphaFoldDB" id="A0A813RIG2"/>
<feature type="compositionally biased region" description="Polar residues" evidence="1">
    <location>
        <begin position="641"/>
        <end position="660"/>
    </location>
</feature>
<evidence type="ECO:0000313" key="5">
    <source>
        <dbReference type="Proteomes" id="UP000663828"/>
    </source>
</evidence>
<feature type="chain" id="PRO_5032969117" evidence="3">
    <location>
        <begin position="19"/>
        <end position="691"/>
    </location>
</feature>
<comment type="caution">
    <text evidence="4">The sequence shown here is derived from an EMBL/GenBank/DDBJ whole genome shotgun (WGS) entry which is preliminary data.</text>
</comment>
<feature type="transmembrane region" description="Helical" evidence="2">
    <location>
        <begin position="460"/>
        <end position="487"/>
    </location>
</feature>
<evidence type="ECO:0000256" key="2">
    <source>
        <dbReference type="SAM" id="Phobius"/>
    </source>
</evidence>
<reference evidence="4" key="1">
    <citation type="submission" date="2021-02" db="EMBL/GenBank/DDBJ databases">
        <authorList>
            <person name="Nowell W R."/>
        </authorList>
    </citation>
    <scope>NUCLEOTIDE SEQUENCE</scope>
</reference>
<keyword evidence="2" id="KW-1133">Transmembrane helix</keyword>
<keyword evidence="2" id="KW-0472">Membrane</keyword>
<accession>A0A813RIG2</accession>
<evidence type="ECO:0000256" key="1">
    <source>
        <dbReference type="SAM" id="MobiDB-lite"/>
    </source>
</evidence>
<feature type="compositionally biased region" description="Polar residues" evidence="1">
    <location>
        <begin position="667"/>
        <end position="684"/>
    </location>
</feature>
<feature type="region of interest" description="Disordered" evidence="1">
    <location>
        <begin position="542"/>
        <end position="567"/>
    </location>
</feature>
<organism evidence="4 5">
    <name type="scientific">Adineta ricciae</name>
    <name type="common">Rotifer</name>
    <dbReference type="NCBI Taxonomy" id="249248"/>
    <lineage>
        <taxon>Eukaryota</taxon>
        <taxon>Metazoa</taxon>
        <taxon>Spiralia</taxon>
        <taxon>Gnathifera</taxon>
        <taxon>Rotifera</taxon>
        <taxon>Eurotatoria</taxon>
        <taxon>Bdelloidea</taxon>
        <taxon>Adinetida</taxon>
        <taxon>Adinetidae</taxon>
        <taxon>Adineta</taxon>
    </lineage>
</organism>
<feature type="region of interest" description="Disordered" evidence="1">
    <location>
        <begin position="641"/>
        <end position="691"/>
    </location>
</feature>
<feature type="region of interest" description="Disordered" evidence="1">
    <location>
        <begin position="409"/>
        <end position="430"/>
    </location>
</feature>
<name>A0A813RIG2_ADIRI</name>
<feature type="signal peptide" evidence="3">
    <location>
        <begin position="1"/>
        <end position="18"/>
    </location>
</feature>
<protein>
    <submittedName>
        <fullName evidence="4">Uncharacterized protein</fullName>
    </submittedName>
</protein>
<proteinExistence type="predicted"/>
<keyword evidence="5" id="KW-1185">Reference proteome</keyword>
<keyword evidence="3" id="KW-0732">Signal</keyword>
<keyword evidence="2" id="KW-0812">Transmembrane</keyword>
<gene>
    <name evidence="4" type="ORF">XAT740_LOCUS1958</name>
</gene>